<protein>
    <recommendedName>
        <fullName evidence="1">C-type lectin domain-containing protein</fullName>
    </recommendedName>
</protein>
<dbReference type="InterPro" id="IPR016187">
    <property type="entry name" value="CTDL_fold"/>
</dbReference>
<reference evidence="2" key="1">
    <citation type="submission" date="2023-09" db="UniProtKB">
        <authorList>
            <consortium name="Ensembl"/>
        </authorList>
    </citation>
    <scope>IDENTIFICATION</scope>
</reference>
<dbReference type="PROSITE" id="PS50041">
    <property type="entry name" value="C_TYPE_LECTIN_2"/>
    <property type="match status" value="1"/>
</dbReference>
<accession>A0A3B4YWJ1</accession>
<dbReference type="STRING" id="144197.ENSSPAP00000001113"/>
<dbReference type="AlphaFoldDB" id="A0A3B4YWJ1"/>
<dbReference type="Gene3D" id="3.10.100.10">
    <property type="entry name" value="Mannose-Binding Protein A, subunit A"/>
    <property type="match status" value="1"/>
</dbReference>
<proteinExistence type="predicted"/>
<dbReference type="GeneTree" id="ENSGT00940000175874"/>
<sequence>INIQRIKAIAAAVIALLKTSQSRPIRFITLFVSPGLSTSSAHVSKKYYFVNQNMSWTKAQSYCREKFTDLVTISNSDDTQRLLSIVQNNNDINDDWAWIGLHDNDKRWKWSMDISRLHIPDNSHSSVYFSYMFTCICNMRDVVIH</sequence>
<dbReference type="InterPro" id="IPR016186">
    <property type="entry name" value="C-type_lectin-like/link_sf"/>
</dbReference>
<dbReference type="SUPFAM" id="SSF56436">
    <property type="entry name" value="C-type lectin-like"/>
    <property type="match status" value="1"/>
</dbReference>
<name>A0A3B4YWJ1_9TELE</name>
<dbReference type="PANTHER" id="PTHR45784">
    <property type="entry name" value="C-TYPE LECTIN DOMAIN FAMILY 20 MEMBER A-RELATED"/>
    <property type="match status" value="1"/>
</dbReference>
<evidence type="ECO:0000313" key="2">
    <source>
        <dbReference type="Ensembl" id="ENSSPAP00000001113.1"/>
    </source>
</evidence>
<evidence type="ECO:0000259" key="1">
    <source>
        <dbReference type="PROSITE" id="PS50041"/>
    </source>
</evidence>
<dbReference type="Pfam" id="PF00059">
    <property type="entry name" value="Lectin_C"/>
    <property type="match status" value="1"/>
</dbReference>
<organism evidence="2">
    <name type="scientific">Stegastes partitus</name>
    <name type="common">bicolor damselfish</name>
    <dbReference type="NCBI Taxonomy" id="144197"/>
    <lineage>
        <taxon>Eukaryota</taxon>
        <taxon>Metazoa</taxon>
        <taxon>Chordata</taxon>
        <taxon>Craniata</taxon>
        <taxon>Vertebrata</taxon>
        <taxon>Euteleostomi</taxon>
        <taxon>Actinopterygii</taxon>
        <taxon>Neopterygii</taxon>
        <taxon>Teleostei</taxon>
        <taxon>Neoteleostei</taxon>
        <taxon>Acanthomorphata</taxon>
        <taxon>Ovalentaria</taxon>
        <taxon>Pomacentridae</taxon>
        <taxon>Stegastes</taxon>
    </lineage>
</organism>
<dbReference type="PANTHER" id="PTHR45784:SF3">
    <property type="entry name" value="C-TYPE LECTIN DOMAIN FAMILY 4 MEMBER K-LIKE-RELATED"/>
    <property type="match status" value="1"/>
</dbReference>
<dbReference type="Ensembl" id="ENSSPAT00000001131.1">
    <property type="protein sequence ID" value="ENSSPAP00000001113.1"/>
    <property type="gene ID" value="ENSSPAG00000000858.1"/>
</dbReference>
<dbReference type="InterPro" id="IPR001304">
    <property type="entry name" value="C-type_lectin-like"/>
</dbReference>
<feature type="domain" description="C-type lectin" evidence="1">
    <location>
        <begin position="42"/>
        <end position="111"/>
    </location>
</feature>